<comment type="caution">
    <text evidence="10">The sequence shown here is derived from an EMBL/GenBank/DDBJ whole genome shotgun (WGS) entry which is preliminary data.</text>
</comment>
<dbReference type="InterPro" id="IPR023165">
    <property type="entry name" value="rRNA_Ade_diMease-like_C"/>
</dbReference>
<evidence type="ECO:0000256" key="2">
    <source>
        <dbReference type="ARBA" id="ARBA00022552"/>
    </source>
</evidence>
<dbReference type="SMART" id="SM00650">
    <property type="entry name" value="rADc"/>
    <property type="match status" value="1"/>
</dbReference>
<evidence type="ECO:0000313" key="11">
    <source>
        <dbReference type="Proteomes" id="UP001595556"/>
    </source>
</evidence>
<comment type="function">
    <text evidence="7">Specifically dimethylates two adjacent adenosines (A1518 and A1519) in the loop of a conserved hairpin near the 3'-end of 16S rRNA in the 30S particle. May play a critical role in biogenesis of 30S subunits.</text>
</comment>
<gene>
    <name evidence="7 10" type="primary">rsmA</name>
    <name evidence="7" type="synonym">ksgA</name>
    <name evidence="10" type="ORF">ACFOEN_14425</name>
</gene>
<evidence type="ECO:0000256" key="4">
    <source>
        <dbReference type="ARBA" id="ARBA00022679"/>
    </source>
</evidence>
<dbReference type="Gene3D" id="3.40.50.150">
    <property type="entry name" value="Vaccinia Virus protein VP39"/>
    <property type="match status" value="1"/>
</dbReference>
<dbReference type="NCBIfam" id="TIGR00755">
    <property type="entry name" value="ksgA"/>
    <property type="match status" value="1"/>
</dbReference>
<keyword evidence="6 7" id="KW-0694">RNA-binding</keyword>
<dbReference type="InterPro" id="IPR011530">
    <property type="entry name" value="rRNA_adenine_dimethylase"/>
</dbReference>
<reference evidence="11" key="1">
    <citation type="journal article" date="2019" name="Int. J. Syst. Evol. Microbiol.">
        <title>The Global Catalogue of Microorganisms (GCM) 10K type strain sequencing project: providing services to taxonomists for standard genome sequencing and annotation.</title>
        <authorList>
            <consortium name="The Broad Institute Genomics Platform"/>
            <consortium name="The Broad Institute Genome Sequencing Center for Infectious Disease"/>
            <person name="Wu L."/>
            <person name="Ma J."/>
        </authorList>
    </citation>
    <scope>NUCLEOTIDE SEQUENCE [LARGE SCALE GENOMIC DNA]</scope>
    <source>
        <strain evidence="11">KCTC 52168</strain>
    </source>
</reference>
<dbReference type="EC" id="2.1.1.182" evidence="7"/>
<feature type="binding site" evidence="7 8">
    <location>
        <position position="39"/>
    </location>
    <ligand>
        <name>S-adenosyl-L-methionine</name>
        <dbReference type="ChEBI" id="CHEBI:59789"/>
    </ligand>
</feature>
<evidence type="ECO:0000256" key="5">
    <source>
        <dbReference type="ARBA" id="ARBA00022691"/>
    </source>
</evidence>
<dbReference type="InterPro" id="IPR001737">
    <property type="entry name" value="KsgA/Erm"/>
</dbReference>
<dbReference type="InterPro" id="IPR029063">
    <property type="entry name" value="SAM-dependent_MTases_sf"/>
</dbReference>
<comment type="catalytic activity">
    <reaction evidence="7">
        <text>adenosine(1518)/adenosine(1519) in 16S rRNA + 4 S-adenosyl-L-methionine = N(6)-dimethyladenosine(1518)/N(6)-dimethyladenosine(1519) in 16S rRNA + 4 S-adenosyl-L-homocysteine + 4 H(+)</text>
        <dbReference type="Rhea" id="RHEA:19609"/>
        <dbReference type="Rhea" id="RHEA-COMP:10232"/>
        <dbReference type="Rhea" id="RHEA-COMP:10233"/>
        <dbReference type="ChEBI" id="CHEBI:15378"/>
        <dbReference type="ChEBI" id="CHEBI:57856"/>
        <dbReference type="ChEBI" id="CHEBI:59789"/>
        <dbReference type="ChEBI" id="CHEBI:74411"/>
        <dbReference type="ChEBI" id="CHEBI:74493"/>
        <dbReference type="EC" id="2.1.1.182"/>
    </reaction>
</comment>
<keyword evidence="11" id="KW-1185">Reference proteome</keyword>
<dbReference type="PANTHER" id="PTHR11727:SF7">
    <property type="entry name" value="DIMETHYLADENOSINE TRANSFERASE-RELATED"/>
    <property type="match status" value="1"/>
</dbReference>
<dbReference type="InterPro" id="IPR020596">
    <property type="entry name" value="rRNA_Ade_Mease_Trfase_CS"/>
</dbReference>
<evidence type="ECO:0000256" key="8">
    <source>
        <dbReference type="PROSITE-ProRule" id="PRU01026"/>
    </source>
</evidence>
<feature type="binding site" evidence="7 8">
    <location>
        <position position="60"/>
    </location>
    <ligand>
        <name>S-adenosyl-L-methionine</name>
        <dbReference type="ChEBI" id="CHEBI:59789"/>
    </ligand>
</feature>
<sequence>MKHVARKRFGQNFLTDEGIIHAIVRAIRPQPGDVMIEIGPGQAALTRPLVDVLGQMHAVEIDRDLAAELRRRFDGRLTVHEGDALEFDFAAVSAQPLRIVGNLPYNISSPLLFHLMRFADRVVDQHFMLQKEVVERMVGEAGSKEYGRLSVMLQARYWMEPLLDVPPESFDPAPKVDSAVVRMIPKKTDEVAGIDFPALEKLLAQAFSQRRKMLRNTLAGHEAALEAVGIAPTARAEEVALDQWLALLAHTQRSA</sequence>
<feature type="binding site" evidence="7 8">
    <location>
        <position position="12"/>
    </location>
    <ligand>
        <name>S-adenosyl-L-methionine</name>
        <dbReference type="ChEBI" id="CHEBI:59789"/>
    </ligand>
</feature>
<organism evidence="10 11">
    <name type="scientific">Piscinibacterium candidicorallinum</name>
    <dbReference type="NCBI Taxonomy" id="1793872"/>
    <lineage>
        <taxon>Bacteria</taxon>
        <taxon>Pseudomonadati</taxon>
        <taxon>Pseudomonadota</taxon>
        <taxon>Betaproteobacteria</taxon>
        <taxon>Burkholderiales</taxon>
        <taxon>Piscinibacterium</taxon>
    </lineage>
</organism>
<dbReference type="SUPFAM" id="SSF53335">
    <property type="entry name" value="S-adenosyl-L-methionine-dependent methyltransferases"/>
    <property type="match status" value="1"/>
</dbReference>
<dbReference type="RefSeq" id="WP_377305122.1">
    <property type="nucleotide sequence ID" value="NZ_CP180191.1"/>
</dbReference>
<evidence type="ECO:0000256" key="1">
    <source>
        <dbReference type="ARBA" id="ARBA00022490"/>
    </source>
</evidence>
<comment type="similarity">
    <text evidence="7">Belongs to the class I-like SAM-binding methyltransferase superfamily. rRNA adenine N(6)-methyltransferase family. RsmA subfamily.</text>
</comment>
<dbReference type="Gene3D" id="1.10.8.100">
    <property type="entry name" value="Ribosomal RNA adenine dimethylase-like, domain 2"/>
    <property type="match status" value="1"/>
</dbReference>
<dbReference type="HAMAP" id="MF_00607">
    <property type="entry name" value="16SrRNA_methyltr_A"/>
    <property type="match status" value="1"/>
</dbReference>
<accession>A0ABV7H8M7</accession>
<evidence type="ECO:0000256" key="6">
    <source>
        <dbReference type="ARBA" id="ARBA00022884"/>
    </source>
</evidence>
<comment type="subcellular location">
    <subcellularLocation>
        <location evidence="7">Cytoplasm</location>
    </subcellularLocation>
</comment>
<feature type="binding site" evidence="7 8">
    <location>
        <position position="14"/>
    </location>
    <ligand>
        <name>S-adenosyl-L-methionine</name>
        <dbReference type="ChEBI" id="CHEBI:59789"/>
    </ligand>
</feature>
<dbReference type="InterPro" id="IPR020598">
    <property type="entry name" value="rRNA_Ade_methylase_Trfase_N"/>
</dbReference>
<protein>
    <recommendedName>
        <fullName evidence="7">Ribosomal RNA small subunit methyltransferase A</fullName>
        <ecNumber evidence="7">2.1.1.182</ecNumber>
    </recommendedName>
    <alternativeName>
        <fullName evidence="7">16S rRNA (adenine(1518)-N(6)/adenine(1519)-N(6))-dimethyltransferase</fullName>
    </alternativeName>
    <alternativeName>
        <fullName evidence="7">16S rRNA dimethyladenosine transferase</fullName>
    </alternativeName>
    <alternativeName>
        <fullName evidence="7">16S rRNA dimethylase</fullName>
    </alternativeName>
    <alternativeName>
        <fullName evidence="7">S-adenosylmethionine-6-N', N'-adenosyl(rRNA) dimethyltransferase</fullName>
    </alternativeName>
</protein>
<feature type="domain" description="Ribosomal RNA adenine methylase transferase N-terminal" evidence="9">
    <location>
        <begin position="19"/>
        <end position="187"/>
    </location>
</feature>
<evidence type="ECO:0000256" key="3">
    <source>
        <dbReference type="ARBA" id="ARBA00022603"/>
    </source>
</evidence>
<keyword evidence="1 7" id="KW-0963">Cytoplasm</keyword>
<dbReference type="Pfam" id="PF00398">
    <property type="entry name" value="RrnaAD"/>
    <property type="match status" value="1"/>
</dbReference>
<dbReference type="PROSITE" id="PS51689">
    <property type="entry name" value="SAM_RNA_A_N6_MT"/>
    <property type="match status" value="1"/>
</dbReference>
<evidence type="ECO:0000259" key="9">
    <source>
        <dbReference type="SMART" id="SM00650"/>
    </source>
</evidence>
<keyword evidence="2 7" id="KW-0698">rRNA processing</keyword>
<dbReference type="PROSITE" id="PS01131">
    <property type="entry name" value="RRNA_A_DIMETH"/>
    <property type="match status" value="1"/>
</dbReference>
<name>A0ABV7H8M7_9BURK</name>
<dbReference type="Proteomes" id="UP001595556">
    <property type="component" value="Unassembled WGS sequence"/>
</dbReference>
<feature type="binding site" evidence="7 8">
    <location>
        <position position="83"/>
    </location>
    <ligand>
        <name>S-adenosyl-L-methionine</name>
        <dbReference type="ChEBI" id="CHEBI:59789"/>
    </ligand>
</feature>
<dbReference type="EMBL" id="JBHRTI010000010">
    <property type="protein sequence ID" value="MFC3148825.1"/>
    <property type="molecule type" value="Genomic_DNA"/>
</dbReference>
<keyword evidence="3 7" id="KW-0489">Methyltransferase</keyword>
<keyword evidence="5 7" id="KW-0949">S-adenosyl-L-methionine</keyword>
<proteinExistence type="inferred from homology"/>
<evidence type="ECO:0000256" key="7">
    <source>
        <dbReference type="HAMAP-Rule" id="MF_00607"/>
    </source>
</evidence>
<feature type="binding site" evidence="7 8">
    <location>
        <position position="102"/>
    </location>
    <ligand>
        <name>S-adenosyl-L-methionine</name>
        <dbReference type="ChEBI" id="CHEBI:59789"/>
    </ligand>
</feature>
<evidence type="ECO:0000313" key="10">
    <source>
        <dbReference type="EMBL" id="MFC3148825.1"/>
    </source>
</evidence>
<dbReference type="GO" id="GO:0052908">
    <property type="term" value="F:16S rRNA (adenine(1518)-N(6)/adenine(1519)-N(6))-dimethyltransferase activity"/>
    <property type="evidence" value="ECO:0007669"/>
    <property type="project" value="UniProtKB-EC"/>
</dbReference>
<keyword evidence="4 7" id="KW-0808">Transferase</keyword>
<dbReference type="PANTHER" id="PTHR11727">
    <property type="entry name" value="DIMETHYLADENOSINE TRANSFERASE"/>
    <property type="match status" value="1"/>
</dbReference>